<protein>
    <submittedName>
        <fullName evidence="1">Uncharacterized protein</fullName>
    </submittedName>
</protein>
<dbReference type="Proteomes" id="UP001152607">
    <property type="component" value="Unassembled WGS sequence"/>
</dbReference>
<dbReference type="EMBL" id="CAOQHR010000010">
    <property type="protein sequence ID" value="CAI6340210.1"/>
    <property type="molecule type" value="Genomic_DNA"/>
</dbReference>
<evidence type="ECO:0000313" key="2">
    <source>
        <dbReference type="Proteomes" id="UP001152607"/>
    </source>
</evidence>
<comment type="caution">
    <text evidence="1">The sequence shown here is derived from an EMBL/GenBank/DDBJ whole genome shotgun (WGS) entry which is preliminary data.</text>
</comment>
<keyword evidence="2" id="KW-1185">Reference proteome</keyword>
<evidence type="ECO:0000313" key="1">
    <source>
        <dbReference type="EMBL" id="CAI6340210.1"/>
    </source>
</evidence>
<proteinExistence type="predicted"/>
<organism evidence="1 2">
    <name type="scientific">Periconia digitata</name>
    <dbReference type="NCBI Taxonomy" id="1303443"/>
    <lineage>
        <taxon>Eukaryota</taxon>
        <taxon>Fungi</taxon>
        <taxon>Dikarya</taxon>
        <taxon>Ascomycota</taxon>
        <taxon>Pezizomycotina</taxon>
        <taxon>Dothideomycetes</taxon>
        <taxon>Pleosporomycetidae</taxon>
        <taxon>Pleosporales</taxon>
        <taxon>Massarineae</taxon>
        <taxon>Periconiaceae</taxon>
        <taxon>Periconia</taxon>
    </lineage>
</organism>
<sequence>MDEISWNHFDDFFLLLTYASDAGCSEAECDVLSFSEIPRLGNQSMHMLTNQFLSLVKSRKRCPGAVETRRCPWRPLHVWNRGGWVKADRAQHAAHA</sequence>
<accession>A0A9W4UQF9</accession>
<name>A0A9W4UQF9_9PLEO</name>
<dbReference type="AlphaFoldDB" id="A0A9W4UQF9"/>
<reference evidence="1" key="1">
    <citation type="submission" date="2023-01" db="EMBL/GenBank/DDBJ databases">
        <authorList>
            <person name="Van Ghelder C."/>
            <person name="Rancurel C."/>
        </authorList>
    </citation>
    <scope>NUCLEOTIDE SEQUENCE</scope>
    <source>
        <strain evidence="1">CNCM I-4278</strain>
    </source>
</reference>
<gene>
    <name evidence="1" type="ORF">PDIGIT_LOCUS13385</name>
</gene>